<accession>A0A7W7GDT8</accession>
<dbReference type="AlphaFoldDB" id="A0A7W7GDT8"/>
<dbReference type="EMBL" id="JACHND010000001">
    <property type="protein sequence ID" value="MBB4705340.1"/>
    <property type="molecule type" value="Genomic_DNA"/>
</dbReference>
<dbReference type="RefSeq" id="WP_184886967.1">
    <property type="nucleotide sequence ID" value="NZ_BOOV01000020.1"/>
</dbReference>
<sequence length="56" mass="6140">MTTATYARLFLQRIRAVYLDGTTVGQVNVWLDQRLRALHVLNGSSRGPGVSVVGQP</sequence>
<organism evidence="1 2">
    <name type="scientific">Sphaerisporangium siamense</name>
    <dbReference type="NCBI Taxonomy" id="795645"/>
    <lineage>
        <taxon>Bacteria</taxon>
        <taxon>Bacillati</taxon>
        <taxon>Actinomycetota</taxon>
        <taxon>Actinomycetes</taxon>
        <taxon>Streptosporangiales</taxon>
        <taxon>Streptosporangiaceae</taxon>
        <taxon>Sphaerisporangium</taxon>
    </lineage>
</organism>
<comment type="caution">
    <text evidence="1">The sequence shown here is derived from an EMBL/GenBank/DDBJ whole genome shotgun (WGS) entry which is preliminary data.</text>
</comment>
<keyword evidence="2" id="KW-1185">Reference proteome</keyword>
<proteinExistence type="predicted"/>
<dbReference type="Proteomes" id="UP000542210">
    <property type="component" value="Unassembled WGS sequence"/>
</dbReference>
<reference evidence="1 2" key="1">
    <citation type="submission" date="2020-08" db="EMBL/GenBank/DDBJ databases">
        <title>Sequencing the genomes of 1000 actinobacteria strains.</title>
        <authorList>
            <person name="Klenk H.-P."/>
        </authorList>
    </citation>
    <scope>NUCLEOTIDE SEQUENCE [LARGE SCALE GENOMIC DNA]</scope>
    <source>
        <strain evidence="1 2">DSM 45784</strain>
    </source>
</reference>
<evidence type="ECO:0000313" key="1">
    <source>
        <dbReference type="EMBL" id="MBB4705340.1"/>
    </source>
</evidence>
<protein>
    <submittedName>
        <fullName evidence="1">Uncharacterized protein</fullName>
    </submittedName>
</protein>
<gene>
    <name evidence="1" type="ORF">BJ982_006884</name>
</gene>
<evidence type="ECO:0000313" key="2">
    <source>
        <dbReference type="Proteomes" id="UP000542210"/>
    </source>
</evidence>
<name>A0A7W7GDT8_9ACTN</name>